<evidence type="ECO:0000256" key="5">
    <source>
        <dbReference type="RuleBase" id="RU365031"/>
    </source>
</evidence>
<keyword evidence="3 5" id="KW-0808">Transferase</keyword>
<comment type="similarity">
    <text evidence="1 5">Belongs to the antibiotic N-acetyltransferase family.</text>
</comment>
<dbReference type="GO" id="GO:0046677">
    <property type="term" value="P:response to antibiotic"/>
    <property type="evidence" value="ECO:0007669"/>
    <property type="project" value="UniProtKB-KW"/>
</dbReference>
<dbReference type="InterPro" id="IPR028345">
    <property type="entry name" value="Antibiotic_NAT-like"/>
</dbReference>
<gene>
    <name evidence="6" type="ORF">N8M53_08510</name>
</gene>
<dbReference type="Proteomes" id="UP001164748">
    <property type="component" value="Chromosome"/>
</dbReference>
<sequence>MKATYTKQELIEAIKSVGIKNGDVLFCHSNVGYLGMPEGAKNKDEALQIILDAILSVIGDQGTLAVPTFTYSFSSGEIYNPISSPSNCGMFAEYVRCLQSSIRSNDPSISVACIGSLALDLTQDLPENAYDESAFFGRFFDKNGKILNINFDAGSTFLHFVERELSVPYRFDKTFVGKKYAGDNIVEAKSVIWVRDMDIKGSEANFERFNSVAVSQGYYKKQKIGRGTIGSITSSDAYSLLEKEIKKNVWFLTNKV</sequence>
<dbReference type="AlphaFoldDB" id="A0AA47KJD7"/>
<accession>A0AA47KJD7</accession>
<evidence type="ECO:0000313" key="6">
    <source>
        <dbReference type="EMBL" id="WBA07883.1"/>
    </source>
</evidence>
<dbReference type="Pfam" id="PF02522">
    <property type="entry name" value="Antibiotic_NAT"/>
    <property type="match status" value="1"/>
</dbReference>
<evidence type="ECO:0000256" key="1">
    <source>
        <dbReference type="ARBA" id="ARBA00006383"/>
    </source>
</evidence>
<dbReference type="RefSeq" id="WP_269578468.1">
    <property type="nucleotide sequence ID" value="NZ_CP114588.1"/>
</dbReference>
<dbReference type="GO" id="GO:0046353">
    <property type="term" value="F:aminoglycoside 3-N-acetyltransferase activity"/>
    <property type="evidence" value="ECO:0007669"/>
    <property type="project" value="UniProtKB-EC"/>
</dbReference>
<dbReference type="SUPFAM" id="SSF110710">
    <property type="entry name" value="TTHA0583/YokD-like"/>
    <property type="match status" value="1"/>
</dbReference>
<dbReference type="PANTHER" id="PTHR11104">
    <property type="entry name" value="AMINOGLYCOSIDE N3-ACETYLTRANSFERASE"/>
    <property type="match status" value="1"/>
</dbReference>
<organism evidence="6 7">
    <name type="scientific">Salinivibrio kushneri</name>
    <dbReference type="NCBI Taxonomy" id="1908198"/>
    <lineage>
        <taxon>Bacteria</taxon>
        <taxon>Pseudomonadati</taxon>
        <taxon>Pseudomonadota</taxon>
        <taxon>Gammaproteobacteria</taxon>
        <taxon>Vibrionales</taxon>
        <taxon>Vibrionaceae</taxon>
        <taxon>Salinivibrio</taxon>
    </lineage>
</organism>
<evidence type="ECO:0000313" key="7">
    <source>
        <dbReference type="Proteomes" id="UP001164748"/>
    </source>
</evidence>
<comment type="catalytic activity">
    <reaction evidence="5">
        <text>a 2-deoxystreptamine antibiotic + acetyl-CoA = an N(3)-acetyl-2-deoxystreptamine antibiotic + CoA + H(+)</text>
        <dbReference type="Rhea" id="RHEA:12665"/>
        <dbReference type="ChEBI" id="CHEBI:15378"/>
        <dbReference type="ChEBI" id="CHEBI:57287"/>
        <dbReference type="ChEBI" id="CHEBI:57288"/>
        <dbReference type="ChEBI" id="CHEBI:57921"/>
        <dbReference type="ChEBI" id="CHEBI:77452"/>
        <dbReference type="EC" id="2.3.1.81"/>
    </reaction>
</comment>
<evidence type="ECO:0000256" key="3">
    <source>
        <dbReference type="ARBA" id="ARBA00022679"/>
    </source>
</evidence>
<keyword evidence="5" id="KW-0046">Antibiotic resistance</keyword>
<reference evidence="6" key="1">
    <citation type="submission" date="2022-09" db="EMBL/GenBank/DDBJ databases">
        <authorList>
            <person name="Li Z.-J."/>
        </authorList>
    </citation>
    <scope>NUCLEOTIDE SEQUENCE</scope>
    <source>
        <strain evidence="6">TGB11</strain>
    </source>
</reference>
<keyword evidence="4 5" id="KW-0012">Acyltransferase</keyword>
<dbReference type="EMBL" id="CP114588">
    <property type="protein sequence ID" value="WBA07883.1"/>
    <property type="molecule type" value="Genomic_DNA"/>
</dbReference>
<evidence type="ECO:0000256" key="2">
    <source>
        <dbReference type="ARBA" id="ARBA00012882"/>
    </source>
</evidence>
<name>A0AA47KJD7_9GAMM</name>
<evidence type="ECO:0000256" key="4">
    <source>
        <dbReference type="ARBA" id="ARBA00023315"/>
    </source>
</evidence>
<dbReference type="InterPro" id="IPR003679">
    <property type="entry name" value="Amioglycoside_AcTrfase"/>
</dbReference>
<dbReference type="EC" id="2.3.1.-" evidence="5"/>
<dbReference type="PANTHER" id="PTHR11104:SF0">
    <property type="entry name" value="SPBETA PROPHAGE-DERIVED AMINOGLYCOSIDE N(3')-ACETYLTRANSFERASE-LIKE PROTEIN YOKD"/>
    <property type="match status" value="1"/>
</dbReference>
<proteinExistence type="inferred from homology"/>
<protein>
    <recommendedName>
        <fullName evidence="2 5">Aminoglycoside N(3)-acetyltransferase</fullName>
        <ecNumber evidence="5">2.3.1.-</ecNumber>
    </recommendedName>
</protein>